<evidence type="ECO:0000256" key="1">
    <source>
        <dbReference type="SAM" id="MobiDB-lite"/>
    </source>
</evidence>
<dbReference type="InParanoid" id="D8LPU5"/>
<sequence length="438" mass="48791">MSGSSNGRESYSWDEGVLDRAVKDMLVDRAVETVRHLWNETGGDIYGQWLDRFTARQNLGDDVISTMGWARFLIKMMREEPVEAVVIRTAKKDSPQVIEAQRKNNARPPTLSPWRHSVNQLSADWDAEEEEEMKVALDYPPQLKAVKRSVVVQPAELAKKLMDIREQLALEWREDLKNIEIENDEIVRLDNDRRRRAREAGPGYDGVEQGGGGGSRRRLTYDHGQAFGGDSSPLRSDNYETLVGYLTEIAALVVQERMRVDGDDMGWNWMEQFLYWAKANSKYGSAAPGDESLGSPPPFPSDNGGDGGIGEERGARGKRVKASFGAAGVGMGGTDEDRKTRGNRMLEEMLMGQKVQTFDFKKNDLVGVDPAEIGQSVMDTRIEVARRISAALETVPADHGLVLRRYLEDKWEADRAAGLVNVEDDDADEPEGGGEEGE</sequence>
<keyword evidence="3" id="KW-1185">Reference proteome</keyword>
<evidence type="ECO:0000313" key="2">
    <source>
        <dbReference type="EMBL" id="CBN77400.1"/>
    </source>
</evidence>
<proteinExistence type="predicted"/>
<evidence type="ECO:0000313" key="3">
    <source>
        <dbReference type="Proteomes" id="UP000002630"/>
    </source>
</evidence>
<name>D8LPU5_ECTSI</name>
<feature type="region of interest" description="Disordered" evidence="1">
    <location>
        <begin position="285"/>
        <end position="317"/>
    </location>
</feature>
<gene>
    <name evidence="2" type="ORF">Esi_0053_0119</name>
</gene>
<feature type="compositionally biased region" description="Acidic residues" evidence="1">
    <location>
        <begin position="422"/>
        <end position="438"/>
    </location>
</feature>
<dbReference type="Proteomes" id="UP000002630">
    <property type="component" value="Linkage Group LG13"/>
</dbReference>
<reference evidence="2 3" key="1">
    <citation type="journal article" date="2010" name="Nature">
        <title>The Ectocarpus genome and the independent evolution of multicellularity in brown algae.</title>
        <authorList>
            <person name="Cock J.M."/>
            <person name="Sterck L."/>
            <person name="Rouze P."/>
            <person name="Scornet D."/>
            <person name="Allen A.E."/>
            <person name="Amoutzias G."/>
            <person name="Anthouard V."/>
            <person name="Artiguenave F."/>
            <person name="Aury J.M."/>
            <person name="Badger J.H."/>
            <person name="Beszteri B."/>
            <person name="Billiau K."/>
            <person name="Bonnet E."/>
            <person name="Bothwell J.H."/>
            <person name="Bowler C."/>
            <person name="Boyen C."/>
            <person name="Brownlee C."/>
            <person name="Carrano C.J."/>
            <person name="Charrier B."/>
            <person name="Cho G.Y."/>
            <person name="Coelho S.M."/>
            <person name="Collen J."/>
            <person name="Corre E."/>
            <person name="Da Silva C."/>
            <person name="Delage L."/>
            <person name="Delaroque N."/>
            <person name="Dittami S.M."/>
            <person name="Doulbeau S."/>
            <person name="Elias M."/>
            <person name="Farnham G."/>
            <person name="Gachon C.M."/>
            <person name="Gschloessl B."/>
            <person name="Heesch S."/>
            <person name="Jabbari K."/>
            <person name="Jubin C."/>
            <person name="Kawai H."/>
            <person name="Kimura K."/>
            <person name="Kloareg B."/>
            <person name="Kupper F.C."/>
            <person name="Lang D."/>
            <person name="Le Bail A."/>
            <person name="Leblanc C."/>
            <person name="Lerouge P."/>
            <person name="Lohr M."/>
            <person name="Lopez P.J."/>
            <person name="Martens C."/>
            <person name="Maumus F."/>
            <person name="Michel G."/>
            <person name="Miranda-Saavedra D."/>
            <person name="Morales J."/>
            <person name="Moreau H."/>
            <person name="Motomura T."/>
            <person name="Nagasato C."/>
            <person name="Napoli C.A."/>
            <person name="Nelson D.R."/>
            <person name="Nyvall-Collen P."/>
            <person name="Peters A.F."/>
            <person name="Pommier C."/>
            <person name="Potin P."/>
            <person name="Poulain J."/>
            <person name="Quesneville H."/>
            <person name="Read B."/>
            <person name="Rensing S.A."/>
            <person name="Ritter A."/>
            <person name="Rousvoal S."/>
            <person name="Samanta M."/>
            <person name="Samson G."/>
            <person name="Schroeder D.C."/>
            <person name="Segurens B."/>
            <person name="Strittmatter M."/>
            <person name="Tonon T."/>
            <person name="Tregear J.W."/>
            <person name="Valentin K."/>
            <person name="von Dassow P."/>
            <person name="Yamagishi T."/>
            <person name="Van de Peer Y."/>
            <person name="Wincker P."/>
        </authorList>
    </citation>
    <scope>NUCLEOTIDE SEQUENCE [LARGE SCALE GENOMIC DNA]</scope>
    <source>
        <strain evidence="3">Ec32 / CCAP1310/4</strain>
    </source>
</reference>
<dbReference type="EMBL" id="FN648741">
    <property type="protein sequence ID" value="CBN77400.1"/>
    <property type="molecule type" value="Genomic_DNA"/>
</dbReference>
<organism evidence="2 3">
    <name type="scientific">Ectocarpus siliculosus</name>
    <name type="common">Brown alga</name>
    <name type="synonym">Conferva siliculosa</name>
    <dbReference type="NCBI Taxonomy" id="2880"/>
    <lineage>
        <taxon>Eukaryota</taxon>
        <taxon>Sar</taxon>
        <taxon>Stramenopiles</taxon>
        <taxon>Ochrophyta</taxon>
        <taxon>PX clade</taxon>
        <taxon>Phaeophyceae</taxon>
        <taxon>Ectocarpales</taxon>
        <taxon>Ectocarpaceae</taxon>
        <taxon>Ectocarpus</taxon>
    </lineage>
</organism>
<feature type="region of interest" description="Disordered" evidence="1">
    <location>
        <begin position="198"/>
        <end position="217"/>
    </location>
</feature>
<protein>
    <submittedName>
        <fullName evidence="2">Uncharacterized protein</fullName>
    </submittedName>
</protein>
<dbReference type="EMBL" id="FN649738">
    <property type="protein sequence ID" value="CBN77400.1"/>
    <property type="molecule type" value="Genomic_DNA"/>
</dbReference>
<dbReference type="AlphaFoldDB" id="D8LPU5"/>
<feature type="region of interest" description="Disordered" evidence="1">
    <location>
        <begin position="417"/>
        <end position="438"/>
    </location>
</feature>
<accession>D8LPU5</accession>
<dbReference type="OrthoDB" id="10310027at2759"/>